<dbReference type="GO" id="GO:0046872">
    <property type="term" value="F:metal ion binding"/>
    <property type="evidence" value="ECO:0007669"/>
    <property type="project" value="UniProtKB-KW"/>
</dbReference>
<dbReference type="Gene3D" id="3.40.190.80">
    <property type="match status" value="1"/>
</dbReference>
<accession>A0A0H3K5Q3</accession>
<protein>
    <submittedName>
        <fullName evidence="2">Inositol monophosphate family protein</fullName>
    </submittedName>
</protein>
<dbReference type="Gene3D" id="3.30.540.10">
    <property type="entry name" value="Fructose-1,6-Bisphosphatase, subunit A, domain 1"/>
    <property type="match status" value="1"/>
</dbReference>
<name>A0A0H3K5Q3_SYNP6</name>
<dbReference type="GO" id="GO:0007165">
    <property type="term" value="P:signal transduction"/>
    <property type="evidence" value="ECO:0007669"/>
    <property type="project" value="TreeGrafter"/>
</dbReference>
<dbReference type="Proteomes" id="UP000001175">
    <property type="component" value="Chromosome"/>
</dbReference>
<keyword evidence="1" id="KW-0479">Metal-binding</keyword>
<feature type="binding site" evidence="1">
    <location>
        <position position="85"/>
    </location>
    <ligand>
        <name>Mg(2+)</name>
        <dbReference type="ChEBI" id="CHEBI:18420"/>
        <label>1</label>
        <note>catalytic</note>
    </ligand>
</feature>
<dbReference type="GO" id="GO:0006020">
    <property type="term" value="P:inositol metabolic process"/>
    <property type="evidence" value="ECO:0007669"/>
    <property type="project" value="TreeGrafter"/>
</dbReference>
<evidence type="ECO:0000256" key="1">
    <source>
        <dbReference type="PIRSR" id="PIRSR600760-2"/>
    </source>
</evidence>
<dbReference type="PRINTS" id="PR00377">
    <property type="entry name" value="IMPHPHTASES"/>
</dbReference>
<dbReference type="eggNOG" id="COG0483">
    <property type="taxonomic scope" value="Bacteria"/>
</dbReference>
<dbReference type="AlphaFoldDB" id="A0A0H3K5Q3"/>
<dbReference type="SUPFAM" id="SSF56655">
    <property type="entry name" value="Carbohydrate phosphatase"/>
    <property type="match status" value="1"/>
</dbReference>
<organism evidence="2 3">
    <name type="scientific">Synechococcus sp. (strain ATCC 27144 / PCC 6301 / SAUG 1402/1)</name>
    <name type="common">Anacystis nidulans</name>
    <dbReference type="NCBI Taxonomy" id="269084"/>
    <lineage>
        <taxon>Bacteria</taxon>
        <taxon>Bacillati</taxon>
        <taxon>Cyanobacteriota</taxon>
        <taxon>Cyanophyceae</taxon>
        <taxon>Synechococcales</taxon>
        <taxon>Synechococcaceae</taxon>
        <taxon>Synechococcus</taxon>
    </lineage>
</organism>
<dbReference type="KEGG" id="syc:syc2329_c"/>
<feature type="binding site" evidence="1">
    <location>
        <position position="87"/>
    </location>
    <ligand>
        <name>Mg(2+)</name>
        <dbReference type="ChEBI" id="CHEBI:18420"/>
        <label>1</label>
        <note>catalytic</note>
    </ligand>
</feature>
<comment type="cofactor">
    <cofactor evidence="1">
        <name>Mg(2+)</name>
        <dbReference type="ChEBI" id="CHEBI:18420"/>
    </cofactor>
</comment>
<dbReference type="Pfam" id="PF00459">
    <property type="entry name" value="Inositol_P"/>
    <property type="match status" value="1"/>
</dbReference>
<feature type="binding site" evidence="1">
    <location>
        <position position="213"/>
    </location>
    <ligand>
        <name>Mg(2+)</name>
        <dbReference type="ChEBI" id="CHEBI:18420"/>
        <label>1</label>
        <note>catalytic</note>
    </ligand>
</feature>
<dbReference type="EMBL" id="AP008231">
    <property type="protein sequence ID" value="BAD80519.1"/>
    <property type="molecule type" value="Genomic_DNA"/>
</dbReference>
<evidence type="ECO:0000313" key="3">
    <source>
        <dbReference type="Proteomes" id="UP000001175"/>
    </source>
</evidence>
<evidence type="ECO:0000313" key="2">
    <source>
        <dbReference type="EMBL" id="BAD80519.1"/>
    </source>
</evidence>
<dbReference type="GO" id="GO:0008934">
    <property type="term" value="F:inositol monophosphate 1-phosphatase activity"/>
    <property type="evidence" value="ECO:0007669"/>
    <property type="project" value="TreeGrafter"/>
</dbReference>
<dbReference type="PANTHER" id="PTHR20854:SF4">
    <property type="entry name" value="INOSITOL-1-MONOPHOSPHATASE-RELATED"/>
    <property type="match status" value="1"/>
</dbReference>
<dbReference type="PANTHER" id="PTHR20854">
    <property type="entry name" value="INOSITOL MONOPHOSPHATASE"/>
    <property type="match status" value="1"/>
</dbReference>
<keyword evidence="1" id="KW-0460">Magnesium</keyword>
<feature type="binding site" evidence="1">
    <location>
        <position position="88"/>
    </location>
    <ligand>
        <name>Mg(2+)</name>
        <dbReference type="ChEBI" id="CHEBI:18420"/>
        <label>1</label>
        <note>catalytic</note>
    </ligand>
</feature>
<proteinExistence type="predicted"/>
<feature type="binding site" evidence="1">
    <location>
        <position position="69"/>
    </location>
    <ligand>
        <name>Mg(2+)</name>
        <dbReference type="ChEBI" id="CHEBI:18420"/>
        <label>1</label>
        <note>catalytic</note>
    </ligand>
</feature>
<dbReference type="RefSeq" id="WP_011244639.1">
    <property type="nucleotide sequence ID" value="NC_006576.1"/>
</dbReference>
<gene>
    <name evidence="2" type="ordered locus">syc2329_c</name>
</gene>
<dbReference type="CDD" id="cd01643">
    <property type="entry name" value="Bacterial_IMPase_like_2"/>
    <property type="match status" value="1"/>
</dbReference>
<reference evidence="2 3" key="1">
    <citation type="journal article" date="2007" name="Photosyn. Res.">
        <title>Complete nucleotide sequence of the freshwater unicellular cyanobacterium Synechococcus elongatus PCC 6301 chromosome: gene content and organization.</title>
        <authorList>
            <person name="Sugita C."/>
            <person name="Ogata K."/>
            <person name="Shikata M."/>
            <person name="Jikuya H."/>
            <person name="Takano J."/>
            <person name="Furumichi M."/>
            <person name="Kanehisa M."/>
            <person name="Omata T."/>
            <person name="Sugiura M."/>
            <person name="Sugita M."/>
        </authorList>
    </citation>
    <scope>NUCLEOTIDE SEQUENCE [LARGE SCALE GENOMIC DNA]</scope>
    <source>
        <strain evidence="3">ATCC 27144 / PCC 6301 / SAUG 1402/1</strain>
    </source>
</reference>
<dbReference type="GeneID" id="72430634"/>
<sequence>MNQPDWRSLAQTIEALCQEVGDRLLLEFGTLQATEKADGSLITAADRWADQTLCDRLSQLFPKHALLTEESQQTFGGADWTWVVDPLDGTTNFAQGIPIWGISLALLYRGWPVFGAIALPPLQRFYCGVDTRSTDLAPVAWAERNHQPLQLRTESLGSNQLFSLCTRSAIVLQRWSAPFPCKIRMLGASTANFLTVLEGTTLGALEATPKIWDIAAVWVLAQALGADWRSLAGEQFPLQSGRDYGSVNWPTLLLARPALQEAFESWAALLTR</sequence>
<dbReference type="InterPro" id="IPR000760">
    <property type="entry name" value="Inositol_monophosphatase-like"/>
</dbReference>